<accession>A0AA86V989</accession>
<evidence type="ECO:0000313" key="2">
    <source>
        <dbReference type="Proteomes" id="UP001189624"/>
    </source>
</evidence>
<reference evidence="1" key="1">
    <citation type="submission" date="2023-10" db="EMBL/GenBank/DDBJ databases">
        <authorList>
            <person name="Domelevo Entfellner J.-B."/>
        </authorList>
    </citation>
    <scope>NUCLEOTIDE SEQUENCE</scope>
</reference>
<dbReference type="Proteomes" id="UP001189624">
    <property type="component" value="Chromosome 1"/>
</dbReference>
<protein>
    <submittedName>
        <fullName evidence="1">Uncharacterized protein</fullName>
    </submittedName>
</protein>
<gene>
    <name evidence="1" type="ORF">AYBTSS11_LOCUS1280</name>
</gene>
<proteinExistence type="predicted"/>
<organism evidence="1 2">
    <name type="scientific">Sphenostylis stenocarpa</name>
    <dbReference type="NCBI Taxonomy" id="92480"/>
    <lineage>
        <taxon>Eukaryota</taxon>
        <taxon>Viridiplantae</taxon>
        <taxon>Streptophyta</taxon>
        <taxon>Embryophyta</taxon>
        <taxon>Tracheophyta</taxon>
        <taxon>Spermatophyta</taxon>
        <taxon>Magnoliopsida</taxon>
        <taxon>eudicotyledons</taxon>
        <taxon>Gunneridae</taxon>
        <taxon>Pentapetalae</taxon>
        <taxon>rosids</taxon>
        <taxon>fabids</taxon>
        <taxon>Fabales</taxon>
        <taxon>Fabaceae</taxon>
        <taxon>Papilionoideae</taxon>
        <taxon>50 kb inversion clade</taxon>
        <taxon>NPAAA clade</taxon>
        <taxon>indigoferoid/millettioid clade</taxon>
        <taxon>Phaseoleae</taxon>
        <taxon>Sphenostylis</taxon>
    </lineage>
</organism>
<dbReference type="Gramene" id="rna-AYBTSS11_LOCUS1280">
    <property type="protein sequence ID" value="CAJ1826345.1"/>
    <property type="gene ID" value="gene-AYBTSS11_LOCUS1280"/>
</dbReference>
<sequence>MIETGTKKGGNGVIMQRYWDEKKSNEYLSKSTLVFVMEVYSNVFLTRKHVCIINLHVLEVAFVSNFEVDIASLNGGKHACSLLGTQKYTDWGHLMGPSLPVLCSLPTLLS</sequence>
<dbReference type="EMBL" id="OY731398">
    <property type="protein sequence ID" value="CAJ1826345.1"/>
    <property type="molecule type" value="Genomic_DNA"/>
</dbReference>
<evidence type="ECO:0000313" key="1">
    <source>
        <dbReference type="EMBL" id="CAJ1826345.1"/>
    </source>
</evidence>
<name>A0AA86V989_9FABA</name>
<dbReference type="AlphaFoldDB" id="A0AA86V989"/>
<keyword evidence="2" id="KW-1185">Reference proteome</keyword>